<feature type="transmembrane region" description="Helical" evidence="1">
    <location>
        <begin position="154"/>
        <end position="177"/>
    </location>
</feature>
<feature type="transmembrane region" description="Helical" evidence="1">
    <location>
        <begin position="217"/>
        <end position="239"/>
    </location>
</feature>
<feature type="transmembrane region" description="Helical" evidence="1">
    <location>
        <begin position="125"/>
        <end position="148"/>
    </location>
</feature>
<dbReference type="OrthoDB" id="2907833at2759"/>
<feature type="transmembrane region" description="Helical" evidence="1">
    <location>
        <begin position="53"/>
        <end position="74"/>
    </location>
</feature>
<dbReference type="PANTHER" id="PTHR40465:SF1">
    <property type="entry name" value="DUF6534 DOMAIN-CONTAINING PROTEIN"/>
    <property type="match status" value="1"/>
</dbReference>
<reference evidence="3" key="1">
    <citation type="journal article" date="2019" name="Environ. Microbiol.">
        <title>Fungal ecological strategies reflected in gene transcription - a case study of two litter decomposers.</title>
        <authorList>
            <person name="Barbi F."/>
            <person name="Kohler A."/>
            <person name="Barry K."/>
            <person name="Baskaran P."/>
            <person name="Daum C."/>
            <person name="Fauchery L."/>
            <person name="Ihrmark K."/>
            <person name="Kuo A."/>
            <person name="LaButti K."/>
            <person name="Lipzen A."/>
            <person name="Morin E."/>
            <person name="Grigoriev I.V."/>
            <person name="Henrissat B."/>
            <person name="Lindahl B."/>
            <person name="Martin F."/>
        </authorList>
    </citation>
    <scope>NUCLEOTIDE SEQUENCE</scope>
    <source>
        <strain evidence="3">JB14</strain>
    </source>
</reference>
<organism evidence="3 4">
    <name type="scientific">Gymnopus androsaceus JB14</name>
    <dbReference type="NCBI Taxonomy" id="1447944"/>
    <lineage>
        <taxon>Eukaryota</taxon>
        <taxon>Fungi</taxon>
        <taxon>Dikarya</taxon>
        <taxon>Basidiomycota</taxon>
        <taxon>Agaricomycotina</taxon>
        <taxon>Agaricomycetes</taxon>
        <taxon>Agaricomycetidae</taxon>
        <taxon>Agaricales</taxon>
        <taxon>Marasmiineae</taxon>
        <taxon>Omphalotaceae</taxon>
        <taxon>Gymnopus</taxon>
    </lineage>
</organism>
<evidence type="ECO:0000256" key="1">
    <source>
        <dbReference type="SAM" id="Phobius"/>
    </source>
</evidence>
<dbReference type="Proteomes" id="UP000799118">
    <property type="component" value="Unassembled WGS sequence"/>
</dbReference>
<gene>
    <name evidence="3" type="ORF">BT96DRAFT_988518</name>
</gene>
<evidence type="ECO:0000313" key="3">
    <source>
        <dbReference type="EMBL" id="KAE9405229.1"/>
    </source>
</evidence>
<keyword evidence="1" id="KW-0812">Transmembrane</keyword>
<feature type="domain" description="DUF6534" evidence="2">
    <location>
        <begin position="181"/>
        <end position="272"/>
    </location>
</feature>
<dbReference type="Pfam" id="PF20152">
    <property type="entry name" value="DUF6534"/>
    <property type="match status" value="1"/>
</dbReference>
<keyword evidence="1" id="KW-1133">Transmembrane helix</keyword>
<protein>
    <recommendedName>
        <fullName evidence="2">DUF6534 domain-containing protein</fullName>
    </recommendedName>
</protein>
<evidence type="ECO:0000313" key="4">
    <source>
        <dbReference type="Proteomes" id="UP000799118"/>
    </source>
</evidence>
<evidence type="ECO:0000259" key="2">
    <source>
        <dbReference type="Pfam" id="PF20152"/>
    </source>
</evidence>
<sequence>MSGLSAAEQTEINLSVGAVMVSNYLSFLTMGIMLSITWTYFSTFPNDKWWFKALVTLCVSMCICDTIATGIWTYDWAVANYANPAVLPLTHWSFAAEAVLMATCGLSVQLFYAWRLWIMSMRKNWILSVVIGCLSILGWCVMCWQAHITATHKFFSDLIVVLPVAWIWLGGSVQVWFNRGADVLITISMIYYLDLRFRNEFQQAQVSYHAPRRFRRLIVRTVECNLLSLFSQVIAIGLFNHSSVGLYYLITDMMLAKVYTFSLLVSLNCRHSDNGSESDTSDGGFSLSRRIGDIVNLTALHTTVSSFPSTQVSHIQRETPGDFQEHTKGPAFNDNGFDSHVVLSPSLQHVNVKRMRTLAPAAAAANGGQVKVGESPRQQPVYRAIWIPRLLEILGLGLSEECSAEVLHDYECESMLLSFLPISVHPFLTSALPSSTLESDELDLRTTHYLQIPSHYWFQCLFLILDDIDNPLNLNSKSNVRTVELTILIPSCDPNSHLK</sequence>
<accession>A0A6A4I3A6</accession>
<keyword evidence="1" id="KW-0472">Membrane</keyword>
<dbReference type="AlphaFoldDB" id="A0A6A4I3A6"/>
<feature type="transmembrane region" description="Helical" evidence="1">
    <location>
        <begin position="94"/>
        <end position="113"/>
    </location>
</feature>
<keyword evidence="4" id="KW-1185">Reference proteome</keyword>
<name>A0A6A4I3A6_9AGAR</name>
<dbReference type="InterPro" id="IPR045339">
    <property type="entry name" value="DUF6534"/>
</dbReference>
<proteinExistence type="predicted"/>
<feature type="transmembrane region" description="Helical" evidence="1">
    <location>
        <begin position="24"/>
        <end position="41"/>
    </location>
</feature>
<dbReference type="PANTHER" id="PTHR40465">
    <property type="entry name" value="CHROMOSOME 1, WHOLE GENOME SHOTGUN SEQUENCE"/>
    <property type="match status" value="1"/>
</dbReference>
<dbReference type="EMBL" id="ML769410">
    <property type="protein sequence ID" value="KAE9405229.1"/>
    <property type="molecule type" value="Genomic_DNA"/>
</dbReference>